<organism evidence="2 3">
    <name type="scientific">Streptomyces coacervatus</name>
    <dbReference type="NCBI Taxonomy" id="647381"/>
    <lineage>
        <taxon>Bacteria</taxon>
        <taxon>Bacillati</taxon>
        <taxon>Actinomycetota</taxon>
        <taxon>Actinomycetes</taxon>
        <taxon>Kitasatosporales</taxon>
        <taxon>Streptomycetaceae</taxon>
        <taxon>Streptomyces</taxon>
    </lineage>
</organism>
<evidence type="ECO:0000259" key="1">
    <source>
        <dbReference type="PROSITE" id="PS50943"/>
    </source>
</evidence>
<reference evidence="3" key="1">
    <citation type="journal article" date="2019" name="Int. J. Syst. Evol. Microbiol.">
        <title>The Global Catalogue of Microorganisms (GCM) 10K type strain sequencing project: providing services to taxonomists for standard genome sequencing and annotation.</title>
        <authorList>
            <consortium name="The Broad Institute Genomics Platform"/>
            <consortium name="The Broad Institute Genome Sequencing Center for Infectious Disease"/>
            <person name="Wu L."/>
            <person name="Ma J."/>
        </authorList>
    </citation>
    <scope>NUCLEOTIDE SEQUENCE [LARGE SCALE GENOMIC DNA]</scope>
    <source>
        <strain evidence="3">JCM 17138</strain>
    </source>
</reference>
<dbReference type="RefSeq" id="WP_275777324.1">
    <property type="nucleotide sequence ID" value="NZ_BAABDE010000034.1"/>
</dbReference>
<dbReference type="Proteomes" id="UP001501009">
    <property type="component" value="Unassembled WGS sequence"/>
</dbReference>
<comment type="caution">
    <text evidence="2">The sequence shown here is derived from an EMBL/GenBank/DDBJ whole genome shotgun (WGS) entry which is preliminary data.</text>
</comment>
<dbReference type="SUPFAM" id="SSF47413">
    <property type="entry name" value="lambda repressor-like DNA-binding domains"/>
    <property type="match status" value="1"/>
</dbReference>
<dbReference type="PROSITE" id="PS50943">
    <property type="entry name" value="HTH_CROC1"/>
    <property type="match status" value="1"/>
</dbReference>
<evidence type="ECO:0000313" key="3">
    <source>
        <dbReference type="Proteomes" id="UP001501009"/>
    </source>
</evidence>
<evidence type="ECO:0000313" key="2">
    <source>
        <dbReference type="EMBL" id="GAA3838151.1"/>
    </source>
</evidence>
<sequence length="147" mass="16188">MPGAEGRSTLAERLERLFDEIRPEGPKGRRYTNDEVASALKEIEPDLRVSGAYLSALRNGTKRNPSMDLMAVLAQFFRVSVSYFLEPVSDTQTDAAVALARVGHNPEVRNLALRALELSPEGLAIVTQIVEHVLTQNQTRNSTDPDA</sequence>
<accession>A0ABP7J993</accession>
<dbReference type="InterPro" id="IPR001387">
    <property type="entry name" value="Cro/C1-type_HTH"/>
</dbReference>
<feature type="domain" description="HTH cro/C1-type" evidence="1">
    <location>
        <begin position="49"/>
        <end position="84"/>
    </location>
</feature>
<name>A0ABP7J993_9ACTN</name>
<dbReference type="Gene3D" id="1.10.260.40">
    <property type="entry name" value="lambda repressor-like DNA-binding domains"/>
    <property type="match status" value="1"/>
</dbReference>
<keyword evidence="3" id="KW-1185">Reference proteome</keyword>
<protein>
    <recommendedName>
        <fullName evidence="1">HTH cro/C1-type domain-containing protein</fullName>
    </recommendedName>
</protein>
<dbReference type="EMBL" id="BAABDE010000034">
    <property type="protein sequence ID" value="GAA3838151.1"/>
    <property type="molecule type" value="Genomic_DNA"/>
</dbReference>
<dbReference type="InterPro" id="IPR010982">
    <property type="entry name" value="Lambda_DNA-bd_dom_sf"/>
</dbReference>
<proteinExistence type="predicted"/>
<gene>
    <name evidence="2" type="ORF">GCM10022403_083320</name>
</gene>